<comment type="caution">
    <text evidence="1">The sequence shown here is derived from an EMBL/GenBank/DDBJ whole genome shotgun (WGS) entry which is preliminary data.</text>
</comment>
<evidence type="ECO:0000313" key="2">
    <source>
        <dbReference type="Proteomes" id="UP001589789"/>
    </source>
</evidence>
<gene>
    <name evidence="1" type="ORF">ACFFIC_17235</name>
</gene>
<accession>A0ABV6IUI6</accession>
<dbReference type="EMBL" id="JBHLVZ010000059">
    <property type="protein sequence ID" value="MFC0387274.1"/>
    <property type="molecule type" value="Genomic_DNA"/>
</dbReference>
<name>A0ABV6IUI6_9PROT</name>
<reference evidence="1 2" key="1">
    <citation type="submission" date="2024-09" db="EMBL/GenBank/DDBJ databases">
        <authorList>
            <person name="Sun Q."/>
            <person name="Mori K."/>
        </authorList>
    </citation>
    <scope>NUCLEOTIDE SEQUENCE [LARGE SCALE GENOMIC DNA]</scope>
    <source>
        <strain evidence="1 2">CCM 7468</strain>
    </source>
</reference>
<proteinExistence type="predicted"/>
<keyword evidence="2" id="KW-1185">Reference proteome</keyword>
<protein>
    <submittedName>
        <fullName evidence="1">Uncharacterized protein</fullName>
    </submittedName>
</protein>
<evidence type="ECO:0000313" key="1">
    <source>
        <dbReference type="EMBL" id="MFC0387274.1"/>
    </source>
</evidence>
<dbReference type="RefSeq" id="WP_377052561.1">
    <property type="nucleotide sequence ID" value="NZ_JBHLVZ010000059.1"/>
</dbReference>
<dbReference type="Proteomes" id="UP001589789">
    <property type="component" value="Unassembled WGS sequence"/>
</dbReference>
<sequence>MRYADDIDPDALVSWVGDKPWNRALQDAIRPLGLRMTLLRNTVTISR</sequence>
<organism evidence="1 2">
    <name type="scientific">Muricoccus vinaceus</name>
    <dbReference type="NCBI Taxonomy" id="424704"/>
    <lineage>
        <taxon>Bacteria</taxon>
        <taxon>Pseudomonadati</taxon>
        <taxon>Pseudomonadota</taxon>
        <taxon>Alphaproteobacteria</taxon>
        <taxon>Acetobacterales</taxon>
        <taxon>Roseomonadaceae</taxon>
        <taxon>Muricoccus</taxon>
    </lineage>
</organism>